<comment type="caution">
    <text evidence="4">The sequence shown here is derived from an EMBL/GenBank/DDBJ whole genome shotgun (WGS) entry which is preliminary data.</text>
</comment>
<feature type="domain" description="Lon-like helical" evidence="3">
    <location>
        <begin position="149"/>
        <end position="180"/>
    </location>
</feature>
<evidence type="ECO:0000259" key="2">
    <source>
        <dbReference type="Pfam" id="PF20436"/>
    </source>
</evidence>
<dbReference type="RefSeq" id="WP_068459492.1">
    <property type="nucleotide sequence ID" value="NZ_LMTR01000027.1"/>
</dbReference>
<dbReference type="Gene3D" id="3.40.50.300">
    <property type="entry name" value="P-loop containing nucleotide triphosphate hydrolases"/>
    <property type="match status" value="2"/>
</dbReference>
<sequence length="630" mass="66733">MFFKRFMPGKGKAVAQAAETDADAQSGDASASAMTAAGASATATDAASATEAAATKTGTKLWARKTTKVSSMPMPAIDAAELGFKTTAELTPSPAPVGQEKALEALTFAASMKGSGYHILVTGEEGSGRRTATRTILRSVAAELERPDDWIYVNAFDAENGFRALKLPAGTAKVFAQKMALAVDELAEALPAAFAADDFDLKRRMIEEEHRFRREDALQALQQEAEAQNIALLRTPAGIAVAPILEGKVVKTDVFNAIPEAMQREVESKIAAVEAELAKIVSDNTETEEHRCARLDALTAEIAGRHVQAALEKVHADFAEIDGVTDYLEAAGSDMISNAGLFVAHAETNDAGSAAGRTTQREGGSVRLVQSAAAHPRFARYGVHVMAASPGNGNGGAPIAEETNPSYSNLFGRVELAHDSDGQPRIVRIRPGALHRANGGFLLLEADALLSAGAAVSSLLRALETSEIRFDPPTDPVGVIGDEIPTLEPLPFNVKLVLIASDAALKLLKASHPALVRAFKSRAPFEEAVAKSTTNIAKFAGLVAYIVEKHDLRPFNAEAVAMLINEATQRAGDPGLLALPVSELVDLCRAADHWADNEDRKTVSADDVAHALQHFYGDDAAEHETRRAMP</sequence>
<accession>A0A125NVT9</accession>
<protein>
    <submittedName>
        <fullName evidence="4">ATP-dependent protease La Type II</fullName>
        <ecNumber evidence="4">3.4.21.53</ecNumber>
    </submittedName>
</protein>
<dbReference type="Proteomes" id="UP000059074">
    <property type="component" value="Unassembled WGS sequence"/>
</dbReference>
<dbReference type="EMBL" id="LMTR01000027">
    <property type="protein sequence ID" value="KWT70920.1"/>
    <property type="molecule type" value="Genomic_DNA"/>
</dbReference>
<feature type="domain" description="LonB AAA+ ATPase LID" evidence="2">
    <location>
        <begin position="554"/>
        <end position="613"/>
    </location>
</feature>
<dbReference type="SUPFAM" id="SSF52540">
    <property type="entry name" value="P-loop containing nucleoside triphosphate hydrolases"/>
    <property type="match status" value="1"/>
</dbReference>
<dbReference type="EC" id="3.4.21.53" evidence="4"/>
<dbReference type="GO" id="GO:0004252">
    <property type="term" value="F:serine-type endopeptidase activity"/>
    <property type="evidence" value="ECO:0007669"/>
    <property type="project" value="UniProtKB-EC"/>
</dbReference>
<dbReference type="GO" id="GO:0006508">
    <property type="term" value="P:proteolysis"/>
    <property type="evidence" value="ECO:0007669"/>
    <property type="project" value="UniProtKB-KW"/>
</dbReference>
<dbReference type="InterPro" id="IPR041699">
    <property type="entry name" value="AAA_32"/>
</dbReference>
<dbReference type="STRING" id="121290.APY04_0582"/>
<evidence type="ECO:0000259" key="1">
    <source>
        <dbReference type="Pfam" id="PF13654"/>
    </source>
</evidence>
<gene>
    <name evidence="4" type="ORF">APY04_0582</name>
</gene>
<keyword evidence="5" id="KW-1185">Reference proteome</keyword>
<dbReference type="InterPro" id="IPR046843">
    <property type="entry name" value="LonB_AAA-LID"/>
</dbReference>
<feature type="domain" description="Lon protease AAA" evidence="1">
    <location>
        <begin position="396"/>
        <end position="526"/>
    </location>
</feature>
<dbReference type="Pfam" id="PF20437">
    <property type="entry name" value="LonC_helical"/>
    <property type="match status" value="1"/>
</dbReference>
<dbReference type="InterPro" id="IPR046844">
    <property type="entry name" value="Lon-like_helical"/>
</dbReference>
<dbReference type="AlphaFoldDB" id="A0A125NVT9"/>
<proteinExistence type="predicted"/>
<evidence type="ECO:0000313" key="5">
    <source>
        <dbReference type="Proteomes" id="UP000059074"/>
    </source>
</evidence>
<reference evidence="4 5" key="1">
    <citation type="submission" date="2015-10" db="EMBL/GenBank/DDBJ databases">
        <title>Transcriptomic analysis of a linuron degrading triple-species bacterial consortium.</title>
        <authorList>
            <person name="Albers P."/>
        </authorList>
    </citation>
    <scope>NUCLEOTIDE SEQUENCE [LARGE SCALE GENOMIC DNA]</scope>
    <source>
        <strain evidence="4 5">WDL6</strain>
    </source>
</reference>
<dbReference type="Pfam" id="PF13654">
    <property type="entry name" value="AAA_32"/>
    <property type="match status" value="1"/>
</dbReference>
<evidence type="ECO:0000259" key="3">
    <source>
        <dbReference type="Pfam" id="PF20437"/>
    </source>
</evidence>
<evidence type="ECO:0000313" key="4">
    <source>
        <dbReference type="EMBL" id="KWT70920.1"/>
    </source>
</evidence>
<keyword evidence="4" id="KW-0378">Hydrolase</keyword>
<name>A0A125NVT9_HYPSL</name>
<dbReference type="InterPro" id="IPR027417">
    <property type="entry name" value="P-loop_NTPase"/>
</dbReference>
<dbReference type="Pfam" id="PF20436">
    <property type="entry name" value="LonB_AAA-LID"/>
    <property type="match status" value="1"/>
</dbReference>
<keyword evidence="4" id="KW-0645">Protease</keyword>
<dbReference type="PATRIC" id="fig|121290.4.peg.1052"/>
<dbReference type="Gene3D" id="1.10.8.60">
    <property type="match status" value="1"/>
</dbReference>
<organism evidence="4 5">
    <name type="scientific">Hyphomicrobium sulfonivorans</name>
    <dbReference type="NCBI Taxonomy" id="121290"/>
    <lineage>
        <taxon>Bacteria</taxon>
        <taxon>Pseudomonadati</taxon>
        <taxon>Pseudomonadota</taxon>
        <taxon>Alphaproteobacteria</taxon>
        <taxon>Hyphomicrobiales</taxon>
        <taxon>Hyphomicrobiaceae</taxon>
        <taxon>Hyphomicrobium</taxon>
    </lineage>
</organism>